<protein>
    <submittedName>
        <fullName evidence="1">Uncharacterized protein</fullName>
    </submittedName>
</protein>
<gene>
    <name evidence="1" type="ORF">LTR77_011249</name>
</gene>
<dbReference type="GeneID" id="89932565"/>
<dbReference type="AlphaFoldDB" id="A0AAV9NWQ8"/>
<evidence type="ECO:0000313" key="2">
    <source>
        <dbReference type="Proteomes" id="UP001337655"/>
    </source>
</evidence>
<dbReference type="EMBL" id="JAVRRT010000039">
    <property type="protein sequence ID" value="KAK5162696.1"/>
    <property type="molecule type" value="Genomic_DNA"/>
</dbReference>
<organism evidence="1 2">
    <name type="scientific">Saxophila tyrrhenica</name>
    <dbReference type="NCBI Taxonomy" id="1690608"/>
    <lineage>
        <taxon>Eukaryota</taxon>
        <taxon>Fungi</taxon>
        <taxon>Dikarya</taxon>
        <taxon>Ascomycota</taxon>
        <taxon>Pezizomycotina</taxon>
        <taxon>Dothideomycetes</taxon>
        <taxon>Dothideomycetidae</taxon>
        <taxon>Mycosphaerellales</taxon>
        <taxon>Extremaceae</taxon>
        <taxon>Saxophila</taxon>
    </lineage>
</organism>
<evidence type="ECO:0000313" key="1">
    <source>
        <dbReference type="EMBL" id="KAK5162696.1"/>
    </source>
</evidence>
<sequence>MTQIVTGSDANSLYNLLCVDLIRDYVMDTVAPVDVVNFMIGTGIRFTSQDMKRYASLVKYIIPNRRWLKSKIRDGYEFILVSKNLTAFINTNGYDLRRRISFSSRGPSPCRINSDVVLIAMKDSNFVRCTNDFMDGSGAEVLDTPTHWPSTMKFGGIEANVMTVTMDQLRVALWCVDEDKPVDMPLIMDANMIISSKLNAKVHMTKVQYMYLNTDENNLIHTSLCRVRSESEVMTTAKTQCVLATPGLGEDSAAYRAHVLIK</sequence>
<keyword evidence="2" id="KW-1185">Reference proteome</keyword>
<dbReference type="RefSeq" id="XP_064653366.1">
    <property type="nucleotide sequence ID" value="XM_064808457.1"/>
</dbReference>
<accession>A0AAV9NWQ8</accession>
<proteinExistence type="predicted"/>
<name>A0AAV9NWQ8_9PEZI</name>
<comment type="caution">
    <text evidence="1">The sequence shown here is derived from an EMBL/GenBank/DDBJ whole genome shotgun (WGS) entry which is preliminary data.</text>
</comment>
<reference evidence="1 2" key="1">
    <citation type="submission" date="2023-08" db="EMBL/GenBank/DDBJ databases">
        <title>Black Yeasts Isolated from many extreme environments.</title>
        <authorList>
            <person name="Coleine C."/>
            <person name="Stajich J.E."/>
            <person name="Selbmann L."/>
        </authorList>
    </citation>
    <scope>NUCLEOTIDE SEQUENCE [LARGE SCALE GENOMIC DNA]</scope>
    <source>
        <strain evidence="1 2">CCFEE 5935</strain>
    </source>
</reference>
<dbReference type="Proteomes" id="UP001337655">
    <property type="component" value="Unassembled WGS sequence"/>
</dbReference>